<feature type="region of interest" description="Disordered" evidence="1">
    <location>
        <begin position="207"/>
        <end position="238"/>
    </location>
</feature>
<gene>
    <name evidence="2" type="ORF">J2S55_009022</name>
</gene>
<dbReference type="Proteomes" id="UP001230426">
    <property type="component" value="Unassembled WGS sequence"/>
</dbReference>
<dbReference type="SUPFAM" id="SSF56954">
    <property type="entry name" value="Outer membrane efflux proteins (OEP)"/>
    <property type="match status" value="1"/>
</dbReference>
<dbReference type="Gene3D" id="2.30.130.30">
    <property type="entry name" value="Hypothetical protein"/>
    <property type="match status" value="1"/>
</dbReference>
<dbReference type="InterPro" id="IPR015947">
    <property type="entry name" value="PUA-like_sf"/>
</dbReference>
<reference evidence="2 3" key="1">
    <citation type="submission" date="2023-07" db="EMBL/GenBank/DDBJ databases">
        <title>Sequencing the genomes of 1000 actinobacteria strains.</title>
        <authorList>
            <person name="Klenk H.-P."/>
        </authorList>
    </citation>
    <scope>NUCLEOTIDE SEQUENCE [LARGE SCALE GENOMIC DNA]</scope>
    <source>
        <strain evidence="2 3">DSM 44109</strain>
    </source>
</reference>
<evidence type="ECO:0000256" key="1">
    <source>
        <dbReference type="SAM" id="MobiDB-lite"/>
    </source>
</evidence>
<accession>A0ABT9RKC4</accession>
<keyword evidence="3" id="KW-1185">Reference proteome</keyword>
<proteinExistence type="predicted"/>
<feature type="compositionally biased region" description="Basic and acidic residues" evidence="1">
    <location>
        <begin position="207"/>
        <end position="225"/>
    </location>
</feature>
<dbReference type="RefSeq" id="WP_306874040.1">
    <property type="nucleotide sequence ID" value="NZ_JAUSRB010000002.1"/>
</dbReference>
<dbReference type="EMBL" id="JAUSRB010000002">
    <property type="protein sequence ID" value="MDP9869756.1"/>
    <property type="molecule type" value="Genomic_DNA"/>
</dbReference>
<evidence type="ECO:0000313" key="2">
    <source>
        <dbReference type="EMBL" id="MDP9869756.1"/>
    </source>
</evidence>
<dbReference type="SUPFAM" id="SSF88697">
    <property type="entry name" value="PUA domain-like"/>
    <property type="match status" value="1"/>
</dbReference>
<organism evidence="2 3">
    <name type="scientific">Streptosporangium brasiliense</name>
    <dbReference type="NCBI Taxonomy" id="47480"/>
    <lineage>
        <taxon>Bacteria</taxon>
        <taxon>Bacillati</taxon>
        <taxon>Actinomycetota</taxon>
        <taxon>Actinomycetes</taxon>
        <taxon>Streptosporangiales</taxon>
        <taxon>Streptosporangiaceae</taxon>
        <taxon>Streptosporangium</taxon>
    </lineage>
</organism>
<comment type="caution">
    <text evidence="2">The sequence shown here is derived from an EMBL/GenBank/DDBJ whole genome shotgun (WGS) entry which is preliminary data.</text>
</comment>
<protein>
    <submittedName>
        <fullName evidence="2">ASC-1-like (ASCH) protein</fullName>
    </submittedName>
</protein>
<sequence length="345" mass="38507">MSDLSASQILSSREETRLRFKEARRELDWAKGRYGRAQDAVEAGKGSAFELNQARQSWSWAQMEWVRALIARESSQDGLWWPDMPGAEDSTPGARWPAGIPVALSEARHQVEQATDGYERIRRGNGSRADLIRARRVWAMALTAWAQALIAREEARDRLRLVVCDDWEMGGSQIALDDVSGSDGIPWPDAPFPTAADAPPRIHELVPHARESSRADNSALRDHLPRGKPMPPGRVSRSPFVMSVSERRFRLIVAGRVTVLPEIASPPVRRLRAGDYLRISCGTVVEHCEQVRRVELYTDFDSLLASEGPIRLDPDQSHHQQLAMLRGRYGSGKEARGVLAIDIGP</sequence>
<evidence type="ECO:0000313" key="3">
    <source>
        <dbReference type="Proteomes" id="UP001230426"/>
    </source>
</evidence>
<name>A0ABT9RKC4_9ACTN</name>